<dbReference type="InterPro" id="IPR056535">
    <property type="entry name" value="TPR_NUP160_M"/>
</dbReference>
<feature type="domain" description="NUP160 middle TPR" evidence="7">
    <location>
        <begin position="749"/>
        <end position="1013"/>
    </location>
</feature>
<dbReference type="GO" id="GO:0017056">
    <property type="term" value="F:structural constituent of nuclear pore"/>
    <property type="evidence" value="ECO:0007669"/>
    <property type="project" value="TreeGrafter"/>
</dbReference>
<dbReference type="InterPro" id="IPR056547">
    <property type="entry name" value="NUP160_helical"/>
</dbReference>
<organism evidence="8 9">
    <name type="scientific">Lynx canadensis</name>
    <name type="common">Canada lynx</name>
    <name type="synonym">Felis canadensis</name>
    <dbReference type="NCBI Taxonomy" id="61383"/>
    <lineage>
        <taxon>Eukaryota</taxon>
        <taxon>Metazoa</taxon>
        <taxon>Chordata</taxon>
        <taxon>Craniata</taxon>
        <taxon>Vertebrata</taxon>
        <taxon>Euteleostomi</taxon>
        <taxon>Mammalia</taxon>
        <taxon>Eutheria</taxon>
        <taxon>Laurasiatheria</taxon>
        <taxon>Carnivora</taxon>
        <taxon>Feliformia</taxon>
        <taxon>Felidae</taxon>
        <taxon>Felinae</taxon>
        <taxon>Lynx</taxon>
    </lineage>
</organism>
<evidence type="ECO:0000259" key="5">
    <source>
        <dbReference type="Pfam" id="PF23345"/>
    </source>
</evidence>
<proteinExistence type="predicted"/>
<dbReference type="InterPro" id="IPR059141">
    <property type="entry name" value="Beta-prop_Nup120_160"/>
</dbReference>
<keyword evidence="3" id="KW-0539">Nucleus</keyword>
<dbReference type="Pfam" id="PF23354">
    <property type="entry name" value="TPR_NUP160_120_M"/>
    <property type="match status" value="1"/>
</dbReference>
<dbReference type="Ensembl" id="ENSLCNT00005028524.1">
    <property type="protein sequence ID" value="ENSLCNP00005025525.1"/>
    <property type="gene ID" value="ENSLCNG00005016415.1"/>
</dbReference>
<dbReference type="GO" id="GO:0005643">
    <property type="term" value="C:nuclear pore"/>
    <property type="evidence" value="ECO:0007669"/>
    <property type="project" value="TreeGrafter"/>
</dbReference>
<gene>
    <name evidence="8" type="primary">NUP160</name>
</gene>
<feature type="domain" description="Nucleoporin Nup120/160 beta-propeller" evidence="4">
    <location>
        <begin position="67"/>
        <end position="333"/>
    </location>
</feature>
<evidence type="ECO:0000259" key="7">
    <source>
        <dbReference type="Pfam" id="PF23354"/>
    </source>
</evidence>
<dbReference type="Pfam" id="PF23347">
    <property type="entry name" value="TPR_Nup160_C"/>
    <property type="match status" value="1"/>
</dbReference>
<sequence>MAAAGALERSFVELSGAERERPRHFREFTVCGIGTANALAGAVKYSESAGGFCYLESGKLFAVTRNRFIHWKTSGDTLELVEESLDVNLLNNAVRLKFQNCSLLPGGVHVSETQNHVIILILTNQTVHRLLLPHPSRMYRSELVIESQMQSIFTDVGKVDFRDPCNSQLIPAVPGLSPNSTSSAAWLGSDGEALFALPSASGGIFVLKLPSYDIPGMVSVVELKQSSVMQRLLIGWMPTAIRGDQGPSDRPLALAVHCVEHDAFIFALCQDHKLRMWSYKDQMCLMVADMLEYVPVTKDFQLSIGTGHKLRLAYSPSMGLYLGLFMHSPKRGQEMYLQTLFTPGRFINAALCKALQIFCRGTERNLDLSWSELKKEVTLAVESELQGSVTEYEFSQEEFRNLQQEFWCKFYACCLQYQEALSHPLALHLNPHTNMVCLLKKGYLSFLVPSSLVDHLYLHPDDDLLAEDEAAISDDVEVARDVMCLIKCLRLIGESVTMDMSVMMEMSCYNLQSPEKAAEQILEDLITIDVENVMEDICSKLQEIKNPVHAIGLLLREMDYETEVEMEKGFNPAQPLNIRMNLSQLYGGSTAGYIVCRGVCKIASTRFLICRDLLILQHLLLRLGDAAILGADQLFQAQQDLLHRTSPLLLCYYLIKWGSQCLATDVPVDTLESNLQHLSVLELTDSGAVTGNKFVSSPQTIVELFFQEVARKHIIAHLFSQPKAPLSQTGLNWPEMITAVTNYLLQLLWPSNPGCLFMECLMANCQYVQLQDYIQLLHPWCQVNIGSCRFMLGRCYLVTGEGQKALQCFRQAASEVGKEEFLDRLIRSEDGEIVSTPRMQYYDKVLRLLDVIGLPELVIQLAMSAITEAGDDWKSQATLRTCIFKHHLDLGHNSQAYEALTHIPDSSRRLDCLRQLVVVLCERSQLQDLVEFPYVNLHNEVVAIIESRARAVDLMTHNYYELLYAFHIYRHNYRKAGTVMFEYGMRLGREVRTLRGLEKQGNCYLAAVNCLRLIRPEYAWIVHPASGAVCDRPGTSPKRNHDGECTAAPTNRQIEILELGDLEKECSLARIRLTLAQHDPSAVAVAGSSSAEEMVSLLVQAGLFDTAISLCQTFKLPLTPVFEGLAFKCIKLQLGGEAAQAEAWSWLAANQLSSVITTKESSATDEAWRLLSTYLERYKVRNNLYHHCVINKLLSHGVPLPNWLINSYKKVDAAELLRLYLNYDLLEEAVDLVSEYVDAVLGKGHQYFGIEFPLSATAPMVWLPYSSIDQLLQALGENSANSHNIALSQKILDKLEDYQQKVDKATRDLLYRRNL</sequence>
<keyword evidence="2" id="KW-0813">Transport</keyword>
<dbReference type="InterPro" id="IPR021717">
    <property type="entry name" value="Nucleoporin_Nup160"/>
</dbReference>
<evidence type="ECO:0000256" key="1">
    <source>
        <dbReference type="ARBA" id="ARBA00004123"/>
    </source>
</evidence>
<dbReference type="InterPro" id="IPR056536">
    <property type="entry name" value="TPR_NUP160_C"/>
</dbReference>
<feature type="domain" description="NUP160 helical" evidence="5">
    <location>
        <begin position="475"/>
        <end position="705"/>
    </location>
</feature>
<keyword evidence="9" id="KW-1185">Reference proteome</keyword>
<dbReference type="Proteomes" id="UP000472241">
    <property type="component" value="Unplaced"/>
</dbReference>
<evidence type="ECO:0000259" key="4">
    <source>
        <dbReference type="Pfam" id="PF11715"/>
    </source>
</evidence>
<protein>
    <submittedName>
        <fullName evidence="8">Nucleoporin 160</fullName>
    </submittedName>
</protein>
<comment type="subcellular location">
    <subcellularLocation>
        <location evidence="1">Nucleus</location>
    </subcellularLocation>
</comment>
<evidence type="ECO:0000256" key="2">
    <source>
        <dbReference type="ARBA" id="ARBA00022448"/>
    </source>
</evidence>
<reference evidence="8" key="1">
    <citation type="submission" date="2025-08" db="UniProtKB">
        <authorList>
            <consortium name="Ensembl"/>
        </authorList>
    </citation>
    <scope>IDENTIFICATION</scope>
</reference>
<reference evidence="8" key="2">
    <citation type="submission" date="2025-09" db="UniProtKB">
        <authorList>
            <consortium name="Ensembl"/>
        </authorList>
    </citation>
    <scope>IDENTIFICATION</scope>
</reference>
<dbReference type="Pfam" id="PF11715">
    <property type="entry name" value="Beta-prop_Nup120_160"/>
    <property type="match status" value="1"/>
</dbReference>
<evidence type="ECO:0000259" key="6">
    <source>
        <dbReference type="Pfam" id="PF23347"/>
    </source>
</evidence>
<dbReference type="PANTHER" id="PTHR21286:SF0">
    <property type="entry name" value="NUCLEAR PORE COMPLEX PROTEIN NUP160"/>
    <property type="match status" value="1"/>
</dbReference>
<evidence type="ECO:0000313" key="8">
    <source>
        <dbReference type="Ensembl" id="ENSLCNP00005025525.1"/>
    </source>
</evidence>
<evidence type="ECO:0000256" key="3">
    <source>
        <dbReference type="ARBA" id="ARBA00023242"/>
    </source>
</evidence>
<feature type="domain" description="NUP160 C-terminal TPR" evidence="6">
    <location>
        <begin position="1058"/>
        <end position="1315"/>
    </location>
</feature>
<dbReference type="Pfam" id="PF23345">
    <property type="entry name" value="NUP160_helical"/>
    <property type="match status" value="1"/>
</dbReference>
<accession>A0A667HZS5</accession>
<dbReference type="PANTHER" id="PTHR21286">
    <property type="entry name" value="NUCLEAR PORE COMPLEX PROTEIN NUP160"/>
    <property type="match status" value="1"/>
</dbReference>
<evidence type="ECO:0000313" key="9">
    <source>
        <dbReference type="Proteomes" id="UP000472241"/>
    </source>
</evidence>
<name>A0A667HZS5_LYNCA</name>